<dbReference type="EMBL" id="AJVK01023423">
    <property type="status" value="NOT_ANNOTATED_CDS"/>
    <property type="molecule type" value="Genomic_DNA"/>
</dbReference>
<keyword evidence="5 10" id="KW-0552">Olfaction</keyword>
<dbReference type="VEuPathDB" id="VectorBase:PPAPM1_001029"/>
<evidence type="ECO:0000313" key="12">
    <source>
        <dbReference type="Proteomes" id="UP000092462"/>
    </source>
</evidence>
<dbReference type="GO" id="GO:0004984">
    <property type="term" value="F:olfactory receptor activity"/>
    <property type="evidence" value="ECO:0007669"/>
    <property type="project" value="InterPro"/>
</dbReference>
<dbReference type="GO" id="GO:0005549">
    <property type="term" value="F:odorant binding"/>
    <property type="evidence" value="ECO:0007669"/>
    <property type="project" value="InterPro"/>
</dbReference>
<comment type="subcellular location">
    <subcellularLocation>
        <location evidence="1 10">Cell membrane</location>
        <topology evidence="1 10">Multi-pass membrane protein</topology>
    </subcellularLocation>
</comment>
<sequence length="387" mass="44714">MTDKKNCVINLHLSKKYLNRCFNWIFLESLRESASWTKNILVLSIYPLILLICGFFMVIEISKFRIGGNFTFFAYLMVYFGSLYQSLWKYFVFLWHDEKIKQIRKFIEDIQISTETTDLLSNIRRREYQEALKFYVLFVRACTAMMTYSVIALFSLNAYATNFTSGLMYTIPLLPETSAFYRPVNLIFQFISLVIIAVVFVASDFIFAILVGCLDGELRSIVAYILTMKDESNAKKQGKEILKTVYKNHLRLLLVLNDLRSIFWYLSLQMLLTSFLYICFTFFLARVVSISITTFILCFNSSSLLFIYSYLSQILLNRTEGVAHALWQTSWYNLAPDDQRNFLIILCMAQTPIGLSASGVTTISISTMVQVLKAAVTYGTLLFTLVN</sequence>
<dbReference type="EnsemblMetazoa" id="PPAI013178-RA">
    <property type="protein sequence ID" value="PPAI013178-PA"/>
    <property type="gene ID" value="PPAI013178"/>
</dbReference>
<keyword evidence="7 10" id="KW-0472">Membrane</keyword>
<comment type="similarity">
    <text evidence="10">Belongs to the insect chemoreceptor superfamily. Heteromeric odorant receptor channel (TC 1.A.69) family.</text>
</comment>
<keyword evidence="8 10" id="KW-0675">Receptor</keyword>
<feature type="transmembrane region" description="Helical" evidence="10">
    <location>
        <begin position="40"/>
        <end position="61"/>
    </location>
</feature>
<evidence type="ECO:0000256" key="7">
    <source>
        <dbReference type="ARBA" id="ARBA00023136"/>
    </source>
</evidence>
<proteinExistence type="inferred from homology"/>
<dbReference type="VEuPathDB" id="VectorBase:PPAI013178"/>
<evidence type="ECO:0000256" key="3">
    <source>
        <dbReference type="ARBA" id="ARBA00022606"/>
    </source>
</evidence>
<keyword evidence="6 10" id="KW-1133">Transmembrane helix</keyword>
<evidence type="ECO:0000256" key="1">
    <source>
        <dbReference type="ARBA" id="ARBA00004651"/>
    </source>
</evidence>
<dbReference type="Pfam" id="PF02949">
    <property type="entry name" value="7tm_6"/>
    <property type="match status" value="1"/>
</dbReference>
<feature type="transmembrane region" description="Helical" evidence="10">
    <location>
        <begin position="134"/>
        <end position="160"/>
    </location>
</feature>
<keyword evidence="4 10" id="KW-0812">Transmembrane</keyword>
<keyword evidence="2" id="KW-1003">Cell membrane</keyword>
<keyword evidence="9 10" id="KW-0807">Transducer</keyword>
<reference evidence="11" key="1">
    <citation type="submission" date="2022-08" db="UniProtKB">
        <authorList>
            <consortium name="EnsemblMetazoa"/>
        </authorList>
    </citation>
    <scope>IDENTIFICATION</scope>
    <source>
        <strain evidence="11">Israel</strain>
    </source>
</reference>
<evidence type="ECO:0000256" key="9">
    <source>
        <dbReference type="ARBA" id="ARBA00023224"/>
    </source>
</evidence>
<feature type="transmembrane region" description="Helical" evidence="10">
    <location>
        <begin position="186"/>
        <end position="211"/>
    </location>
</feature>
<dbReference type="GO" id="GO:0005886">
    <property type="term" value="C:plasma membrane"/>
    <property type="evidence" value="ECO:0007669"/>
    <property type="project" value="UniProtKB-SubCell"/>
</dbReference>
<comment type="caution">
    <text evidence="10">Lacks conserved residue(s) required for the propagation of feature annotation.</text>
</comment>
<keyword evidence="12" id="KW-1185">Reference proteome</keyword>
<protein>
    <recommendedName>
        <fullName evidence="10">Odorant receptor</fullName>
    </recommendedName>
</protein>
<evidence type="ECO:0000256" key="5">
    <source>
        <dbReference type="ARBA" id="ARBA00022725"/>
    </source>
</evidence>
<dbReference type="PANTHER" id="PTHR21137">
    <property type="entry name" value="ODORANT RECEPTOR"/>
    <property type="match status" value="1"/>
</dbReference>
<dbReference type="Proteomes" id="UP000092462">
    <property type="component" value="Unassembled WGS sequence"/>
</dbReference>
<feature type="transmembrane region" description="Helical" evidence="10">
    <location>
        <begin position="73"/>
        <end position="95"/>
    </location>
</feature>
<dbReference type="InterPro" id="IPR004117">
    <property type="entry name" value="7tm6_olfct_rcpt"/>
</dbReference>
<evidence type="ECO:0000313" key="11">
    <source>
        <dbReference type="EnsemblMetazoa" id="PPAI013178-PA"/>
    </source>
</evidence>
<name>A0A3F2ZEB8_PHLPP</name>
<evidence type="ECO:0000256" key="8">
    <source>
        <dbReference type="ARBA" id="ARBA00023170"/>
    </source>
</evidence>
<feature type="transmembrane region" description="Helical" evidence="10">
    <location>
        <begin position="262"/>
        <end position="284"/>
    </location>
</feature>
<keyword evidence="3 10" id="KW-0716">Sensory transduction</keyword>
<evidence type="ECO:0000256" key="4">
    <source>
        <dbReference type="ARBA" id="ARBA00022692"/>
    </source>
</evidence>
<dbReference type="PANTHER" id="PTHR21137:SF35">
    <property type="entry name" value="ODORANT RECEPTOR 19A-RELATED"/>
    <property type="match status" value="1"/>
</dbReference>
<dbReference type="AlphaFoldDB" id="A0A3F2ZEB8"/>
<evidence type="ECO:0000256" key="2">
    <source>
        <dbReference type="ARBA" id="ARBA00022475"/>
    </source>
</evidence>
<evidence type="ECO:0000256" key="6">
    <source>
        <dbReference type="ARBA" id="ARBA00022989"/>
    </source>
</evidence>
<evidence type="ECO:0000256" key="10">
    <source>
        <dbReference type="RuleBase" id="RU351113"/>
    </source>
</evidence>
<accession>A0A3F2ZEB8</accession>
<organism evidence="11 12">
    <name type="scientific">Phlebotomus papatasi</name>
    <name type="common">Sandfly</name>
    <dbReference type="NCBI Taxonomy" id="29031"/>
    <lineage>
        <taxon>Eukaryota</taxon>
        <taxon>Metazoa</taxon>
        <taxon>Ecdysozoa</taxon>
        <taxon>Arthropoda</taxon>
        <taxon>Hexapoda</taxon>
        <taxon>Insecta</taxon>
        <taxon>Pterygota</taxon>
        <taxon>Neoptera</taxon>
        <taxon>Endopterygota</taxon>
        <taxon>Diptera</taxon>
        <taxon>Nematocera</taxon>
        <taxon>Psychodoidea</taxon>
        <taxon>Psychodidae</taxon>
        <taxon>Phlebotomus</taxon>
        <taxon>Phlebotomus</taxon>
    </lineage>
</organism>
<dbReference type="GO" id="GO:0007165">
    <property type="term" value="P:signal transduction"/>
    <property type="evidence" value="ECO:0007669"/>
    <property type="project" value="UniProtKB-KW"/>
</dbReference>
<feature type="transmembrane region" description="Helical" evidence="10">
    <location>
        <begin position="290"/>
        <end position="311"/>
    </location>
</feature>